<dbReference type="InterPro" id="IPR031160">
    <property type="entry name" value="F_BAR_dom"/>
</dbReference>
<dbReference type="GeneID" id="92210169"/>
<name>A0ABP0ZRI7_9ASCO</name>
<dbReference type="SUPFAM" id="SSF103657">
    <property type="entry name" value="BAR/IMD domain-like"/>
    <property type="match status" value="1"/>
</dbReference>
<evidence type="ECO:0000313" key="12">
    <source>
        <dbReference type="Proteomes" id="UP001497383"/>
    </source>
</evidence>
<dbReference type="PROSITE" id="PS50002">
    <property type="entry name" value="SH3"/>
    <property type="match status" value="1"/>
</dbReference>
<dbReference type="Gene3D" id="1.20.1270.60">
    <property type="entry name" value="Arfaptin homology (AH) domain/BAR domain"/>
    <property type="match status" value="1"/>
</dbReference>
<dbReference type="InterPro" id="IPR001060">
    <property type="entry name" value="FCH_dom"/>
</dbReference>
<feature type="domain" description="F-BAR" evidence="10">
    <location>
        <begin position="11"/>
        <end position="266"/>
    </location>
</feature>
<dbReference type="PANTHER" id="PTHR23065">
    <property type="entry name" value="PROLINE-SERINE-THREONINE PHOSPHATASE INTERACTING PROTEIN 1"/>
    <property type="match status" value="1"/>
</dbReference>
<feature type="compositionally biased region" description="Low complexity" evidence="8">
    <location>
        <begin position="355"/>
        <end position="367"/>
    </location>
</feature>
<evidence type="ECO:0000256" key="4">
    <source>
        <dbReference type="ARBA" id="ARBA00022553"/>
    </source>
</evidence>
<dbReference type="RefSeq" id="XP_066831911.1">
    <property type="nucleotide sequence ID" value="XM_066975253.1"/>
</dbReference>
<proteinExistence type="predicted"/>
<keyword evidence="12" id="KW-1185">Reference proteome</keyword>
<dbReference type="EMBL" id="OZ022410">
    <property type="protein sequence ID" value="CAK9441104.1"/>
    <property type="molecule type" value="Genomic_DNA"/>
</dbReference>
<feature type="compositionally biased region" description="Low complexity" evidence="8">
    <location>
        <begin position="462"/>
        <end position="473"/>
    </location>
</feature>
<dbReference type="PANTHER" id="PTHR23065:SF7">
    <property type="entry name" value="NOSTRIN, ISOFORM H"/>
    <property type="match status" value="1"/>
</dbReference>
<dbReference type="PROSITE" id="PS51741">
    <property type="entry name" value="F_BAR"/>
    <property type="match status" value="1"/>
</dbReference>
<evidence type="ECO:0000256" key="5">
    <source>
        <dbReference type="ARBA" id="ARBA00023212"/>
    </source>
</evidence>
<evidence type="ECO:0000259" key="10">
    <source>
        <dbReference type="PROSITE" id="PS51741"/>
    </source>
</evidence>
<dbReference type="SUPFAM" id="SSF50044">
    <property type="entry name" value="SH3-domain"/>
    <property type="match status" value="1"/>
</dbReference>
<dbReference type="Pfam" id="PF00611">
    <property type="entry name" value="FCH"/>
    <property type="match status" value="1"/>
</dbReference>
<keyword evidence="5" id="KW-0206">Cytoskeleton</keyword>
<dbReference type="InterPro" id="IPR027267">
    <property type="entry name" value="AH/BAR_dom_sf"/>
</dbReference>
<evidence type="ECO:0000259" key="9">
    <source>
        <dbReference type="PROSITE" id="PS50002"/>
    </source>
</evidence>
<feature type="domain" description="SH3" evidence="9">
    <location>
        <begin position="663"/>
        <end position="727"/>
    </location>
</feature>
<organism evidence="11 12">
    <name type="scientific">Lodderomyces beijingensis</name>
    <dbReference type="NCBI Taxonomy" id="1775926"/>
    <lineage>
        <taxon>Eukaryota</taxon>
        <taxon>Fungi</taxon>
        <taxon>Dikarya</taxon>
        <taxon>Ascomycota</taxon>
        <taxon>Saccharomycotina</taxon>
        <taxon>Pichiomycetes</taxon>
        <taxon>Debaryomycetaceae</taxon>
        <taxon>Candida/Lodderomyces clade</taxon>
        <taxon>Lodderomyces</taxon>
    </lineage>
</organism>
<evidence type="ECO:0000256" key="8">
    <source>
        <dbReference type="SAM" id="MobiDB-lite"/>
    </source>
</evidence>
<feature type="region of interest" description="Disordered" evidence="8">
    <location>
        <begin position="419"/>
        <end position="523"/>
    </location>
</feature>
<dbReference type="SMART" id="SM00326">
    <property type="entry name" value="SH3"/>
    <property type="match status" value="1"/>
</dbReference>
<keyword evidence="3" id="KW-0963">Cytoplasm</keyword>
<evidence type="ECO:0000256" key="7">
    <source>
        <dbReference type="PROSITE-ProRule" id="PRU01077"/>
    </source>
</evidence>
<reference evidence="11 12" key="1">
    <citation type="submission" date="2024-03" db="EMBL/GenBank/DDBJ databases">
        <authorList>
            <person name="Brejova B."/>
        </authorList>
    </citation>
    <scope>NUCLEOTIDE SEQUENCE [LARGE SCALE GENOMIC DNA]</scope>
    <source>
        <strain evidence="11 12">CBS 14171</strain>
    </source>
</reference>
<evidence type="ECO:0000256" key="2">
    <source>
        <dbReference type="ARBA" id="ARBA00022443"/>
    </source>
</evidence>
<feature type="region of interest" description="Disordered" evidence="8">
    <location>
        <begin position="542"/>
        <end position="578"/>
    </location>
</feature>
<sequence>MRISDHQDNHIDFVNNFWGSSPESSFQIVSTRIRDSQATLTEVVNFYSERTNIEQEYIRKLEKLQAKCPLGAHETGSMKKSLDKLGNENQAMINHGVKFVRSIQSTNIEKLQHFQQLYAKKVDKLRNHMNKVLARRASALKEVAMFKRKYQEECSMIKSLKLSLQTTWGKELDKNQQKFNKLSTSVNQTRNNYQLALRSFKDINEIFKRDWTISINDFYKLEIERIQILKVNCFTYCNNIATLCVDIDQAIDVARSTFATVQPQADVQEFSDNYGTGNKIYNDPEFVDYMAGSEETPPSYIVSSLSNPGYKDILARANSSYSQGTSRSQPRTPYSQTSEVFHKDKDEDEEEQPLQQQQQQQQQQSSSLEMTPRFSPAKVAAHTATTLSPSSPLKELHTNGKNHFVTPVKNTIYESLPFRAERASQSQTPSRKPPVDLMSRKTQSTASSGPENDVFSKDERMSYSNGSGSNYSSERNWASPRRKEKQLHQIQDQISRRATNDFGKSRATPSRDDKVFEQQQQQPKVPIVNDFSIDFIAKALEDLNSGGDGDVNQFRRSVRSENGNQPTPSPTKRPKSDYIDDHDEVAHRHESITFRRPKSMDFDSMMSMTAGSTKKFTFDPHQKSPYAQKNYFQSSCASASAGSSPRNRPVRQSVRLTPSNGKPYVSTAIARYTFRPSQEGELFFRKGWQMYIIHKQEDNWFVAELGPSCDEYAGMIGLVPGNYLVER</sequence>
<keyword evidence="7" id="KW-0175">Coiled coil</keyword>
<feature type="compositionally biased region" description="Polar residues" evidence="8">
    <location>
        <begin position="320"/>
        <end position="339"/>
    </location>
</feature>
<gene>
    <name evidence="11" type="ORF">LODBEIA_P49730</name>
</gene>
<dbReference type="InterPro" id="IPR001452">
    <property type="entry name" value="SH3_domain"/>
</dbReference>
<evidence type="ECO:0008006" key="13">
    <source>
        <dbReference type="Google" id="ProtNLM"/>
    </source>
</evidence>
<protein>
    <recommendedName>
        <fullName evidence="13">Septation protein imp2</fullName>
    </recommendedName>
</protein>
<dbReference type="InterPro" id="IPR036028">
    <property type="entry name" value="SH3-like_dom_sf"/>
</dbReference>
<dbReference type="Gene3D" id="2.30.30.40">
    <property type="entry name" value="SH3 Domains"/>
    <property type="match status" value="1"/>
</dbReference>
<keyword evidence="4" id="KW-0597">Phosphoprotein</keyword>
<evidence type="ECO:0000256" key="1">
    <source>
        <dbReference type="ARBA" id="ARBA00004245"/>
    </source>
</evidence>
<comment type="subcellular location">
    <subcellularLocation>
        <location evidence="1">Cytoplasm</location>
        <location evidence="1">Cytoskeleton</location>
    </subcellularLocation>
</comment>
<evidence type="ECO:0000256" key="3">
    <source>
        <dbReference type="ARBA" id="ARBA00022490"/>
    </source>
</evidence>
<feature type="region of interest" description="Disordered" evidence="8">
    <location>
        <begin position="320"/>
        <end position="402"/>
    </location>
</feature>
<dbReference type="Proteomes" id="UP001497383">
    <property type="component" value="Chromosome 6"/>
</dbReference>
<evidence type="ECO:0000256" key="6">
    <source>
        <dbReference type="PROSITE-ProRule" id="PRU00192"/>
    </source>
</evidence>
<evidence type="ECO:0000313" key="11">
    <source>
        <dbReference type="EMBL" id="CAK9441104.1"/>
    </source>
</evidence>
<feature type="compositionally biased region" description="Polar residues" evidence="8">
    <location>
        <begin position="440"/>
        <end position="450"/>
    </location>
</feature>
<dbReference type="Pfam" id="PF00018">
    <property type="entry name" value="SH3_1"/>
    <property type="match status" value="1"/>
</dbReference>
<accession>A0ABP0ZRI7</accession>
<keyword evidence="2 6" id="KW-0728">SH3 domain</keyword>